<dbReference type="GO" id="GO:0005198">
    <property type="term" value="F:structural molecule activity"/>
    <property type="evidence" value="ECO:0007669"/>
    <property type="project" value="InterPro"/>
</dbReference>
<dbReference type="RefSeq" id="WP_075269149.1">
    <property type="nucleotide sequence ID" value="NZ_CP014332.1"/>
</dbReference>
<dbReference type="OrthoDB" id="3197444at2"/>
<protein>
    <submittedName>
        <fullName evidence="1">Phage minor capsid protein</fullName>
    </submittedName>
</protein>
<dbReference type="Pfam" id="PF06152">
    <property type="entry name" value="Phage_min_cap2"/>
    <property type="match status" value="1"/>
</dbReference>
<evidence type="ECO:0000313" key="2">
    <source>
        <dbReference type="Proteomes" id="UP000185473"/>
    </source>
</evidence>
<dbReference type="AlphaFoldDB" id="A0A1L6R9V0"/>
<evidence type="ECO:0000313" key="1">
    <source>
        <dbReference type="EMBL" id="APS41311.1"/>
    </source>
</evidence>
<gene>
    <name evidence="1" type="ORF">FOL01_0452</name>
</gene>
<dbReference type="InterPro" id="IPR009319">
    <property type="entry name" value="Phage_A118_VSP1"/>
</dbReference>
<reference evidence="1 2" key="1">
    <citation type="submission" date="2016-02" db="EMBL/GenBank/DDBJ databases">
        <title>Complete Genome Sequence of Weissella jogaejeotgali FOL01.</title>
        <authorList>
            <person name="Lee J.-H."/>
            <person name="Ku H.-J."/>
        </authorList>
    </citation>
    <scope>NUCLEOTIDE SEQUENCE [LARGE SCALE GENOMIC DNA]</scope>
    <source>
        <strain evidence="1 2">FOL01</strain>
    </source>
</reference>
<dbReference type="Proteomes" id="UP000185473">
    <property type="component" value="Chromosome"/>
</dbReference>
<dbReference type="STRING" id="1631871.FOL01_0452"/>
<proteinExistence type="predicted"/>
<organism evidence="1 2">
    <name type="scientific">Weissella jogaejeotgali</name>
    <dbReference type="NCBI Taxonomy" id="1631871"/>
    <lineage>
        <taxon>Bacteria</taxon>
        <taxon>Bacillati</taxon>
        <taxon>Bacillota</taxon>
        <taxon>Bacilli</taxon>
        <taxon>Lactobacillales</taxon>
        <taxon>Lactobacillaceae</taxon>
        <taxon>Weissella</taxon>
    </lineage>
</organism>
<dbReference type="KEGG" id="wjo:FOL01_0452"/>
<name>A0A1L6R9V0_9LACO</name>
<sequence length="400" mass="45077">MAKVNDDQMLLGASVVGDIYSNMAQELFIRMIKRIKQRGVADLKDNPYLWQLEKLNDMHMLNEENIAYVAKQTGVARELIDEIIQNEGLKVYQDTAEQIVADTDATTPSYNSVQETLSNYAKQTFLDIDNLVNQTLLTTNLGKNPVMQVYQKIVEQSVAEVTTGLKSPDKAVSDTVMKWIDKGIPSGFIDKGGHTWSIERYADTVMTSTTYRVYNEMRTSAAEELGVDTFIMSSHAASRPACAPIQGHVVTKQRNGFESNEAGVGYVASLYDHGYGEPDGTGGINCHHTLTPFIIGVNKVPDTKIPEPKQAIANGKKQASQRSYERGIRDAKYKLEAAKQLGDDKLTQHYQSLLGKRRLGIRKLLDNNEFLHRDYSRERIYKNQKLLDVYKLKMQRKTKN</sequence>
<accession>A0A1L6R9V0</accession>
<keyword evidence="2" id="KW-1185">Reference proteome</keyword>
<dbReference type="EMBL" id="CP014332">
    <property type="protein sequence ID" value="APS41311.1"/>
    <property type="molecule type" value="Genomic_DNA"/>
</dbReference>